<keyword evidence="4 6" id="KW-1005">Bacterial flagellum biogenesis</keyword>
<evidence type="ECO:0000256" key="5">
    <source>
        <dbReference type="ARBA" id="ARBA00023186"/>
    </source>
</evidence>
<gene>
    <name evidence="7" type="ORF">SAMN02745729_101494</name>
</gene>
<evidence type="ECO:0000313" key="7">
    <source>
        <dbReference type="EMBL" id="SEA11318.1"/>
    </source>
</evidence>
<name>A0A1H3YK59_9GAMM</name>
<keyword evidence="5" id="KW-0143">Chaperone</keyword>
<protein>
    <recommendedName>
        <fullName evidence="6">Flagellar secretion chaperone FliS</fullName>
    </recommendedName>
</protein>
<dbReference type="GO" id="GO:0005829">
    <property type="term" value="C:cytosol"/>
    <property type="evidence" value="ECO:0007669"/>
    <property type="project" value="UniProtKB-SubCell"/>
</dbReference>
<dbReference type="STRING" id="1122198.SAMN02745729_101494"/>
<dbReference type="NCBIfam" id="TIGR00208">
    <property type="entry name" value="fliS"/>
    <property type="match status" value="1"/>
</dbReference>
<evidence type="ECO:0000256" key="4">
    <source>
        <dbReference type="ARBA" id="ARBA00022795"/>
    </source>
</evidence>
<dbReference type="Proteomes" id="UP000242469">
    <property type="component" value="Unassembled WGS sequence"/>
</dbReference>
<dbReference type="InterPro" id="IPR036584">
    <property type="entry name" value="FliS_sf"/>
</dbReference>
<evidence type="ECO:0000256" key="3">
    <source>
        <dbReference type="ARBA" id="ARBA00022490"/>
    </source>
</evidence>
<evidence type="ECO:0000256" key="2">
    <source>
        <dbReference type="ARBA" id="ARBA00008787"/>
    </source>
</evidence>
<proteinExistence type="inferred from homology"/>
<evidence type="ECO:0000256" key="1">
    <source>
        <dbReference type="ARBA" id="ARBA00004514"/>
    </source>
</evidence>
<dbReference type="PIRSF" id="PIRSF039090">
    <property type="entry name" value="Flis"/>
    <property type="match status" value="1"/>
</dbReference>
<keyword evidence="7" id="KW-0966">Cell projection</keyword>
<dbReference type="GO" id="GO:0044780">
    <property type="term" value="P:bacterial-type flagellum assembly"/>
    <property type="evidence" value="ECO:0007669"/>
    <property type="project" value="InterPro"/>
</dbReference>
<reference evidence="8" key="1">
    <citation type="submission" date="2016-10" db="EMBL/GenBank/DDBJ databases">
        <authorList>
            <person name="Varghese N."/>
            <person name="Submissions S."/>
        </authorList>
    </citation>
    <scope>NUCLEOTIDE SEQUENCE [LARGE SCALE GENOMIC DNA]</scope>
    <source>
        <strain evidence="8">DSM 11526</strain>
    </source>
</reference>
<dbReference type="EMBL" id="FNRJ01000001">
    <property type="protein sequence ID" value="SEA11318.1"/>
    <property type="molecule type" value="Genomic_DNA"/>
</dbReference>
<organism evidence="7 8">
    <name type="scientific">Marinobacterium iners DSM 11526</name>
    <dbReference type="NCBI Taxonomy" id="1122198"/>
    <lineage>
        <taxon>Bacteria</taxon>
        <taxon>Pseudomonadati</taxon>
        <taxon>Pseudomonadota</taxon>
        <taxon>Gammaproteobacteria</taxon>
        <taxon>Oceanospirillales</taxon>
        <taxon>Oceanospirillaceae</taxon>
        <taxon>Marinobacterium</taxon>
    </lineage>
</organism>
<dbReference type="AlphaFoldDB" id="A0A1H3YK59"/>
<dbReference type="InterPro" id="IPR003713">
    <property type="entry name" value="FliS"/>
</dbReference>
<dbReference type="Gene3D" id="1.20.120.340">
    <property type="entry name" value="Flagellar protein FliS"/>
    <property type="match status" value="1"/>
</dbReference>
<dbReference type="GO" id="GO:0071973">
    <property type="term" value="P:bacterial-type flagellum-dependent cell motility"/>
    <property type="evidence" value="ECO:0007669"/>
    <property type="project" value="TreeGrafter"/>
</dbReference>
<keyword evidence="7" id="KW-0282">Flagellum</keyword>
<dbReference type="CDD" id="cd16098">
    <property type="entry name" value="FliS"/>
    <property type="match status" value="1"/>
</dbReference>
<evidence type="ECO:0000256" key="6">
    <source>
        <dbReference type="PIRNR" id="PIRNR039090"/>
    </source>
</evidence>
<comment type="subcellular location">
    <subcellularLocation>
        <location evidence="1 6">Cytoplasm</location>
        <location evidence="1 6">Cytosol</location>
    </subcellularLocation>
</comment>
<dbReference type="PANTHER" id="PTHR34773:SF1">
    <property type="entry name" value="FLAGELLAR SECRETION CHAPERONE FLIS"/>
    <property type="match status" value="1"/>
</dbReference>
<accession>A0A1H3YK59</accession>
<dbReference type="Pfam" id="PF02561">
    <property type="entry name" value="FliS"/>
    <property type="match status" value="1"/>
</dbReference>
<dbReference type="RefSeq" id="WP_091822517.1">
    <property type="nucleotide sequence ID" value="NZ_FNRJ01000001.1"/>
</dbReference>
<keyword evidence="8" id="KW-1185">Reference proteome</keyword>
<keyword evidence="7" id="KW-0969">Cilium</keyword>
<sequence>MNGINTYKSVGADSASPHKLIQMLFDTYLVRIDQAITALENQNMNAKGTAISKALAIIGGLEEGLDLEKGGELAENLQSLYRYVRERLLVATDKNDVEELKKARDLIFPIKDAWDQIPAEYHNHQE</sequence>
<evidence type="ECO:0000313" key="8">
    <source>
        <dbReference type="Proteomes" id="UP000242469"/>
    </source>
</evidence>
<keyword evidence="3 6" id="KW-0963">Cytoplasm</keyword>
<dbReference type="SUPFAM" id="SSF101116">
    <property type="entry name" value="Flagellar export chaperone FliS"/>
    <property type="match status" value="1"/>
</dbReference>
<dbReference type="OrthoDB" id="9792010at2"/>
<comment type="similarity">
    <text evidence="2 6">Belongs to the FliS family.</text>
</comment>
<dbReference type="PANTHER" id="PTHR34773">
    <property type="entry name" value="FLAGELLAR SECRETION CHAPERONE FLIS"/>
    <property type="match status" value="1"/>
</dbReference>